<feature type="transmembrane region" description="Helical" evidence="6">
    <location>
        <begin position="270"/>
        <end position="301"/>
    </location>
</feature>
<feature type="transmembrane region" description="Helical" evidence="6">
    <location>
        <begin position="716"/>
        <end position="743"/>
    </location>
</feature>
<evidence type="ECO:0000313" key="10">
    <source>
        <dbReference type="Proteomes" id="UP000237655"/>
    </source>
</evidence>
<feature type="transmembrane region" description="Helical" evidence="6">
    <location>
        <begin position="326"/>
        <end position="347"/>
    </location>
</feature>
<feature type="domain" description="ABC3 transporter permease C-terminal" evidence="7">
    <location>
        <begin position="672"/>
        <end position="790"/>
    </location>
</feature>
<comment type="subcellular location">
    <subcellularLocation>
        <location evidence="1">Cell membrane</location>
        <topology evidence="1">Multi-pass membrane protein</topology>
    </subcellularLocation>
</comment>
<evidence type="ECO:0000256" key="1">
    <source>
        <dbReference type="ARBA" id="ARBA00004651"/>
    </source>
</evidence>
<dbReference type="InterPro" id="IPR038766">
    <property type="entry name" value="Membrane_comp_ABC_pdt"/>
</dbReference>
<dbReference type="InterPro" id="IPR025857">
    <property type="entry name" value="MacB_PCD"/>
</dbReference>
<evidence type="ECO:0000313" key="9">
    <source>
        <dbReference type="EMBL" id="AVO39424.1"/>
    </source>
</evidence>
<dbReference type="GO" id="GO:0005886">
    <property type="term" value="C:plasma membrane"/>
    <property type="evidence" value="ECO:0007669"/>
    <property type="project" value="UniProtKB-SubCell"/>
</dbReference>
<evidence type="ECO:0000259" key="8">
    <source>
        <dbReference type="Pfam" id="PF12704"/>
    </source>
</evidence>
<dbReference type="EMBL" id="CP027665">
    <property type="protein sequence ID" value="AVO39424.1"/>
    <property type="molecule type" value="Genomic_DNA"/>
</dbReference>
<name>A0A2S0MU46_9RHOB</name>
<evidence type="ECO:0000256" key="4">
    <source>
        <dbReference type="ARBA" id="ARBA00022989"/>
    </source>
</evidence>
<evidence type="ECO:0000256" key="5">
    <source>
        <dbReference type="ARBA" id="ARBA00023136"/>
    </source>
</evidence>
<accession>A0A2S0MU46</accession>
<feature type="domain" description="MacB-like periplasmic core" evidence="8">
    <location>
        <begin position="448"/>
        <end position="637"/>
    </location>
</feature>
<dbReference type="Pfam" id="PF02687">
    <property type="entry name" value="FtsX"/>
    <property type="match status" value="2"/>
</dbReference>
<sequence length="801" mass="84719">MMRAAAIALLSHWRRRPGQGLTLVLGLALATALWVAVQAINAEARAAYARAADQIGTGRYESLTAETGRIPVATYVRLRRAGWPVTPLLEGRFRVADGTVSLIGADLLSYPARPEPQPGIDGPEPAQLFGRPGIVFGRPDTLARLGAAEGLPAPLPTDELPPDLLLTDISTAARLLDRPDTVTRLLLIAPPGADLPPLADIAPGLQRHPPRTGLDAAQLTDSFHLNLTAFGLLCFAVGLFIVHGAAGLAFEQRRAMFRTLRALGLPLRRLALLLLAELVALGLLAGILGVILGWVVAALLLPDVAATLRGLYGAPAEGGLHLRPGWIISGLAMALAGVLLAGAQGLLRLRALPLLAAGSQSAWTLAETRRHRWMAIAGGALILAGLAAAMVDGLLAGFALLAGLMLGSALLLPPLLAAALRRIAARTRDPVMQWVWADLRAQLPGLSLALMALLLAMATNIGVGTMVSGFRLTFTGWLDQRLPAELYLTAPSETEAAAITEWLATRADAVLPTASVRTGAGTQEIWVHGITPHATYRDNWPVLRALPDGWDRLADGSGAMINEQFARRGGIALGDMLMLDGNDALQVVGIYSDYGNPTGQAMVSLETLQSIMGPLPVMQALVRVAPGNAATLAAELRGAFALRREALRPQAAIKSAALAVFDKTFVITAALNLLTLGVAGFAIFTSLLTLWLMRLPQVAPVWALGLSRARLARLELIRSLALTAMTALLALPLGMVLAWVLMVVINAEAFGWRLPFAVFPMDWVRLGALALLAGALAAALPARRLHRLPPAELLKVFASER</sequence>
<keyword evidence="4 6" id="KW-1133">Transmembrane helix</keyword>
<dbReference type="InterPro" id="IPR003838">
    <property type="entry name" value="ABC3_permease_C"/>
</dbReference>
<dbReference type="AlphaFoldDB" id="A0A2S0MU46"/>
<dbReference type="PANTHER" id="PTHR30287:SF2">
    <property type="entry name" value="BLL1001 PROTEIN"/>
    <property type="match status" value="1"/>
</dbReference>
<keyword evidence="5 6" id="KW-0472">Membrane</keyword>
<feature type="transmembrane region" description="Helical" evidence="6">
    <location>
        <begin position="373"/>
        <end position="391"/>
    </location>
</feature>
<dbReference type="Proteomes" id="UP000237655">
    <property type="component" value="Chromosome"/>
</dbReference>
<evidence type="ECO:0000256" key="2">
    <source>
        <dbReference type="ARBA" id="ARBA00022475"/>
    </source>
</evidence>
<keyword evidence="3 6" id="KW-0812">Transmembrane</keyword>
<gene>
    <name evidence="9" type="ORF">C6Y53_18155</name>
</gene>
<dbReference type="KEGG" id="thas:C6Y53_18155"/>
<keyword evidence="10" id="KW-1185">Reference proteome</keyword>
<feature type="domain" description="ABC3 transporter permease C-terminal" evidence="7">
    <location>
        <begin position="229"/>
        <end position="351"/>
    </location>
</feature>
<organism evidence="9 10">
    <name type="scientific">Pukyongiella litopenaei</name>
    <dbReference type="NCBI Taxonomy" id="2605946"/>
    <lineage>
        <taxon>Bacteria</taxon>
        <taxon>Pseudomonadati</taxon>
        <taxon>Pseudomonadota</taxon>
        <taxon>Alphaproteobacteria</taxon>
        <taxon>Rhodobacterales</taxon>
        <taxon>Paracoccaceae</taxon>
        <taxon>Pukyongiella</taxon>
    </lineage>
</organism>
<dbReference type="Pfam" id="PF12704">
    <property type="entry name" value="MacB_PCD"/>
    <property type="match status" value="1"/>
</dbReference>
<keyword evidence="2" id="KW-1003">Cell membrane</keyword>
<feature type="transmembrane region" description="Helical" evidence="6">
    <location>
        <begin position="397"/>
        <end position="420"/>
    </location>
</feature>
<evidence type="ECO:0000259" key="7">
    <source>
        <dbReference type="Pfam" id="PF02687"/>
    </source>
</evidence>
<dbReference type="PANTHER" id="PTHR30287">
    <property type="entry name" value="MEMBRANE COMPONENT OF PREDICTED ABC SUPERFAMILY METABOLITE UPTAKE TRANSPORTER"/>
    <property type="match status" value="1"/>
</dbReference>
<evidence type="ECO:0000256" key="6">
    <source>
        <dbReference type="SAM" id="Phobius"/>
    </source>
</evidence>
<feature type="transmembrane region" description="Helical" evidence="6">
    <location>
        <begin position="673"/>
        <end position="695"/>
    </location>
</feature>
<feature type="transmembrane region" description="Helical" evidence="6">
    <location>
        <begin position="227"/>
        <end position="250"/>
    </location>
</feature>
<proteinExistence type="predicted"/>
<reference evidence="10" key="1">
    <citation type="submission" date="2018-03" db="EMBL/GenBank/DDBJ databases">
        <title>Genomic analysis of the strain SH-1 isolated from shrimp intestine.</title>
        <authorList>
            <person name="Kim Y.-S."/>
            <person name="Kim S.-E."/>
            <person name="Kim K.-H."/>
        </authorList>
    </citation>
    <scope>NUCLEOTIDE SEQUENCE [LARGE SCALE GENOMIC DNA]</scope>
    <source>
        <strain evidence="10">SH-1</strain>
    </source>
</reference>
<feature type="transmembrane region" description="Helical" evidence="6">
    <location>
        <begin position="763"/>
        <end position="782"/>
    </location>
</feature>
<protein>
    <submittedName>
        <fullName evidence="9">ABC transporter permease</fullName>
    </submittedName>
</protein>
<feature type="transmembrane region" description="Helical" evidence="6">
    <location>
        <begin position="441"/>
        <end position="463"/>
    </location>
</feature>
<evidence type="ECO:0000256" key="3">
    <source>
        <dbReference type="ARBA" id="ARBA00022692"/>
    </source>
</evidence>